<name>A0A7R8A2Q6_ASPKA</name>
<dbReference type="GeneID" id="64963354"/>
<dbReference type="EMBL" id="AP024430">
    <property type="protein sequence ID" value="BCS02033.1"/>
    <property type="molecule type" value="Genomic_DNA"/>
</dbReference>
<reference evidence="1" key="2">
    <citation type="submission" date="2021-02" db="EMBL/GenBank/DDBJ databases">
        <title>Aspergillus luchuensis mut. kawachii IFO 4304 genome sequence.</title>
        <authorList>
            <person name="Mori K."/>
            <person name="Kadooka C."/>
            <person name="Goto M."/>
            <person name="Futagami T."/>
        </authorList>
    </citation>
    <scope>NUCLEOTIDE SEQUENCE</scope>
    <source>
        <strain evidence="1">IFO 4308</strain>
    </source>
</reference>
<dbReference type="RefSeq" id="XP_041545795.1">
    <property type="nucleotide sequence ID" value="XM_041692407.1"/>
</dbReference>
<organism evidence="1 2">
    <name type="scientific">Aspergillus kawachii</name>
    <name type="common">White koji mold</name>
    <name type="synonym">Aspergillus awamori var. kawachi</name>
    <dbReference type="NCBI Taxonomy" id="1069201"/>
    <lineage>
        <taxon>Eukaryota</taxon>
        <taxon>Fungi</taxon>
        <taxon>Dikarya</taxon>
        <taxon>Ascomycota</taxon>
        <taxon>Pezizomycotina</taxon>
        <taxon>Eurotiomycetes</taxon>
        <taxon>Eurotiomycetidae</taxon>
        <taxon>Eurotiales</taxon>
        <taxon>Aspergillaceae</taxon>
        <taxon>Aspergillus</taxon>
        <taxon>Aspergillus subgen. Circumdati</taxon>
    </lineage>
</organism>
<protein>
    <submittedName>
        <fullName evidence="1">Uncharacterized protein</fullName>
    </submittedName>
</protein>
<dbReference type="KEGG" id="aluc:AKAW2_60297S"/>
<keyword evidence="2" id="KW-1185">Reference proteome</keyword>
<accession>A0A7R8A2Q6</accession>
<proteinExistence type="predicted"/>
<gene>
    <name evidence="1" type="ORF">AKAW2_60297S</name>
</gene>
<reference evidence="1" key="1">
    <citation type="submission" date="2021-01" db="EMBL/GenBank/DDBJ databases">
        <authorList>
            <consortium name="Aspergillus luchuensis mut. kawachii IFO 4304 genome sequencing consortium"/>
            <person name="Kazuki M."/>
            <person name="Futagami T."/>
        </authorList>
    </citation>
    <scope>NUCLEOTIDE SEQUENCE</scope>
    <source>
        <strain evidence="1">IFO 4308</strain>
    </source>
</reference>
<dbReference type="Proteomes" id="UP000661280">
    <property type="component" value="Chromosome 6"/>
</dbReference>
<sequence>MRRLKNIIHSSLQRAYFLHATLPYSNTREMEPDNPVSLRGTYSLSLRGQSIWRMLEPILRMSPGLKAGEVKEGSDFNFRLGNDTATLSILLLTPSSIEASVAEETTFRLRQFSFLAGRVDKKAVVYLLSGTPFHSASGRYGLDGLVALQALCGHSLHSSRSSCDATNIEELYRMIESLPSMLPIIPIADADCFLASVQEYITNLEAIDIP</sequence>
<dbReference type="AlphaFoldDB" id="A0A7R8A2Q6"/>
<dbReference type="OrthoDB" id="2129069at2759"/>
<evidence type="ECO:0000313" key="2">
    <source>
        <dbReference type="Proteomes" id="UP000661280"/>
    </source>
</evidence>
<evidence type="ECO:0000313" key="1">
    <source>
        <dbReference type="EMBL" id="BCS02033.1"/>
    </source>
</evidence>